<reference evidence="3 4" key="1">
    <citation type="journal article" date="2012" name="J. Bacteriol.">
        <title>Genome of Bacillus macauensis ZFHKF-1, a Long-Chain-Forming Bacterium.</title>
        <authorList>
            <person name="Cai L."/>
            <person name="Zhang T."/>
        </authorList>
    </citation>
    <scope>NUCLEOTIDE SEQUENCE [LARGE SCALE GENOMIC DNA]</scope>
    <source>
        <strain evidence="3 4">ZFHKF-1</strain>
    </source>
</reference>
<dbReference type="InterPro" id="IPR050194">
    <property type="entry name" value="Glycosyltransferase_grp1"/>
</dbReference>
<dbReference type="Proteomes" id="UP000004080">
    <property type="component" value="Unassembled WGS sequence"/>
</dbReference>
<dbReference type="eggNOG" id="COG0438">
    <property type="taxonomic scope" value="Bacteria"/>
</dbReference>
<evidence type="ECO:0000259" key="1">
    <source>
        <dbReference type="Pfam" id="PF00534"/>
    </source>
</evidence>
<organism evidence="3 4">
    <name type="scientific">Fictibacillus macauensis ZFHKF-1</name>
    <dbReference type="NCBI Taxonomy" id="1196324"/>
    <lineage>
        <taxon>Bacteria</taxon>
        <taxon>Bacillati</taxon>
        <taxon>Bacillota</taxon>
        <taxon>Bacilli</taxon>
        <taxon>Bacillales</taxon>
        <taxon>Fictibacillaceae</taxon>
        <taxon>Fictibacillus</taxon>
    </lineage>
</organism>
<dbReference type="OrthoDB" id="9804196at2"/>
<evidence type="ECO:0000259" key="2">
    <source>
        <dbReference type="Pfam" id="PF13439"/>
    </source>
</evidence>
<dbReference type="RefSeq" id="WP_007200726.1">
    <property type="nucleotide sequence ID" value="NZ_AKKV01000020.1"/>
</dbReference>
<dbReference type="InterPro" id="IPR028098">
    <property type="entry name" value="Glyco_trans_4-like_N"/>
</dbReference>
<sequence length="369" mass="41719">MGGPIRILHVVVNMNRGGAETMIMNLYRNVDRSLVQFDFLTSRPGMFDAEIQQLGGRIHRIPYISDVGHFQYKKALDLFFKKHHYYKVVHSHMDKMTGFVLSAAKKHNIAHRIAHSHNTQSEGNALAKAYKWWAGTHIKGSATTLLACSELAAQWLFKRQQPQATILKNGIDSKKFSFSAIRRQAIRTELQIHESAFVIGHVGRFAHQKNHSFLLDIFADYTKKHENAYLLLAGDGPLREDLKKKAQELNIISHVKFLGIRSDIENLVQAFDVFAFPSLHEGLPVTLVEAQGAALPCLISDTITKEVDLGLGLVTQLPIHHTDVWVEQLEVISEQTQRRIPGQALLRNTGYDVTETAQWAEQMYLALRG</sequence>
<accession>I8J438</accession>
<feature type="domain" description="Glycosyltransferase subfamily 4-like N-terminal" evidence="2">
    <location>
        <begin position="17"/>
        <end position="173"/>
    </location>
</feature>
<dbReference type="Pfam" id="PF13439">
    <property type="entry name" value="Glyco_transf_4"/>
    <property type="match status" value="1"/>
</dbReference>
<dbReference type="PATRIC" id="fig|1196324.3.peg.634"/>
<dbReference type="GO" id="GO:0016757">
    <property type="term" value="F:glycosyltransferase activity"/>
    <property type="evidence" value="ECO:0007669"/>
    <property type="project" value="InterPro"/>
</dbReference>
<protein>
    <submittedName>
        <fullName evidence="3">Group 1 glycosyltransferase</fullName>
    </submittedName>
</protein>
<comment type="caution">
    <text evidence="3">The sequence shown here is derived from an EMBL/GenBank/DDBJ whole genome shotgun (WGS) entry which is preliminary data.</text>
</comment>
<dbReference type="PANTHER" id="PTHR45947:SF3">
    <property type="entry name" value="SULFOQUINOVOSYL TRANSFERASE SQD2"/>
    <property type="match status" value="1"/>
</dbReference>
<dbReference type="PANTHER" id="PTHR45947">
    <property type="entry name" value="SULFOQUINOVOSYL TRANSFERASE SQD2"/>
    <property type="match status" value="1"/>
</dbReference>
<proteinExistence type="predicted"/>
<dbReference type="AlphaFoldDB" id="I8J438"/>
<keyword evidence="4" id="KW-1185">Reference proteome</keyword>
<dbReference type="InterPro" id="IPR001296">
    <property type="entry name" value="Glyco_trans_1"/>
</dbReference>
<keyword evidence="3" id="KW-0808">Transferase</keyword>
<dbReference type="Pfam" id="PF00534">
    <property type="entry name" value="Glycos_transf_1"/>
    <property type="match status" value="1"/>
</dbReference>
<dbReference type="SUPFAM" id="SSF53756">
    <property type="entry name" value="UDP-Glycosyltransferase/glycogen phosphorylase"/>
    <property type="match status" value="1"/>
</dbReference>
<name>I8J438_9BACL</name>
<dbReference type="CDD" id="cd03812">
    <property type="entry name" value="GT4_CapH-like"/>
    <property type="match status" value="1"/>
</dbReference>
<dbReference type="Gene3D" id="3.40.50.2000">
    <property type="entry name" value="Glycogen Phosphorylase B"/>
    <property type="match status" value="2"/>
</dbReference>
<dbReference type="EMBL" id="AKKV01000020">
    <property type="protein sequence ID" value="EIT86531.1"/>
    <property type="molecule type" value="Genomic_DNA"/>
</dbReference>
<evidence type="ECO:0000313" key="3">
    <source>
        <dbReference type="EMBL" id="EIT86531.1"/>
    </source>
</evidence>
<evidence type="ECO:0000313" key="4">
    <source>
        <dbReference type="Proteomes" id="UP000004080"/>
    </source>
</evidence>
<dbReference type="STRING" id="1196324.A374_03134"/>
<feature type="domain" description="Glycosyl transferase family 1" evidence="1">
    <location>
        <begin position="183"/>
        <end position="302"/>
    </location>
</feature>
<gene>
    <name evidence="3" type="ORF">A374_03134</name>
</gene>